<dbReference type="Proteomes" id="UP000253104">
    <property type="component" value="Chromosome mHSR5_B"/>
</dbReference>
<reference evidence="1 2" key="1">
    <citation type="journal article" date="2018" name="ISME J.">
        <title>Involvement of Burkholderiaceae and sulfurous volatiles in disease-suppressive soils.</title>
        <authorList>
            <person name="Carrion V.J."/>
            <person name="Cordovez V."/>
            <person name="Tyc O."/>
            <person name="Etalo D.W."/>
            <person name="de Bruijn I."/>
            <person name="de Jager V.C."/>
            <person name="Medema M.H."/>
            <person name="Eberl L."/>
            <person name="Raaijmakers J.M."/>
        </authorList>
    </citation>
    <scope>NUCLEOTIDE SEQUENCE [LARGE SCALE GENOMIC DNA]</scope>
    <source>
        <strain evidence="2">mHSR5</strain>
    </source>
</reference>
<organism evidence="1 2">
    <name type="scientific">Burkholderia pyrrocinia</name>
    <name type="common">Pseudomonas pyrrocinia</name>
    <dbReference type="NCBI Taxonomy" id="60550"/>
    <lineage>
        <taxon>Bacteria</taxon>
        <taxon>Pseudomonadati</taxon>
        <taxon>Pseudomonadota</taxon>
        <taxon>Betaproteobacteria</taxon>
        <taxon>Burkholderiales</taxon>
        <taxon>Burkholderiaceae</taxon>
        <taxon>Burkholderia</taxon>
        <taxon>Burkholderia cepacia complex</taxon>
    </lineage>
</organism>
<dbReference type="EMBL" id="CP024903">
    <property type="protein sequence ID" value="AXF25143.1"/>
    <property type="molecule type" value="Genomic_DNA"/>
</dbReference>
<name>A0A2Z5N6E3_BURPY</name>
<proteinExistence type="predicted"/>
<accession>A0A2Z5N6E3</accession>
<protein>
    <submittedName>
        <fullName evidence="1">Uncharacterized protein</fullName>
    </submittedName>
</protein>
<dbReference type="RefSeq" id="WP_114181506.1">
    <property type="nucleotide sequence ID" value="NZ_CP024903.1"/>
</dbReference>
<dbReference type="AlphaFoldDB" id="A0A2Z5N6E3"/>
<dbReference type="OrthoDB" id="9027482at2"/>
<sequence>MENVNHQNVIGFENMPTFHDAELVMIDHRPTDQELRLRFSRIDGGIGTFRFTGVISQRVIDFAEQNVVSRLLISAAYPFSAAEICHWLKWMDSREDFEAASVDESLLDRYLADFDADRKALFVLEPSCGAEVAVLCEAIWLSLDPDV</sequence>
<gene>
    <name evidence="1" type="ORF">CUJ89_22315</name>
</gene>
<evidence type="ECO:0000313" key="1">
    <source>
        <dbReference type="EMBL" id="AXF25143.1"/>
    </source>
</evidence>
<evidence type="ECO:0000313" key="2">
    <source>
        <dbReference type="Proteomes" id="UP000253104"/>
    </source>
</evidence>